<dbReference type="AlphaFoldDB" id="A0A642UL58"/>
<evidence type="ECO:0000256" key="5">
    <source>
        <dbReference type="ARBA" id="ARBA00022559"/>
    </source>
</evidence>
<evidence type="ECO:0000259" key="16">
    <source>
        <dbReference type="PROSITE" id="PS50873"/>
    </source>
</evidence>
<dbReference type="GO" id="GO:0005759">
    <property type="term" value="C:mitochondrial matrix"/>
    <property type="evidence" value="ECO:0007669"/>
    <property type="project" value="UniProtKB-SubCell"/>
</dbReference>
<keyword evidence="11" id="KW-0496">Mitochondrion</keyword>
<evidence type="ECO:0000313" key="17">
    <source>
        <dbReference type="EMBL" id="KAA8901043.1"/>
    </source>
</evidence>
<dbReference type="PANTHER" id="PTHR31356">
    <property type="entry name" value="THYLAKOID LUMENAL 29 KDA PROTEIN, CHLOROPLASTIC-RELATED"/>
    <property type="match status" value="1"/>
</dbReference>
<evidence type="ECO:0000256" key="1">
    <source>
        <dbReference type="ARBA" id="ARBA00003917"/>
    </source>
</evidence>
<evidence type="ECO:0000256" key="4">
    <source>
        <dbReference type="ARBA" id="ARBA00005997"/>
    </source>
</evidence>
<dbReference type="InterPro" id="IPR002207">
    <property type="entry name" value="Peroxidase_I"/>
</dbReference>
<dbReference type="GO" id="GO:0046872">
    <property type="term" value="F:metal ion binding"/>
    <property type="evidence" value="ECO:0007669"/>
    <property type="project" value="UniProtKB-UniRule"/>
</dbReference>
<name>A0A642UL58_DIURU</name>
<keyword evidence="9 14" id="KW-0560">Oxidoreductase</keyword>
<reference evidence="17 18" key="1">
    <citation type="submission" date="2019-07" db="EMBL/GenBank/DDBJ databases">
        <title>Genome assembly of two rare yeast pathogens: Diutina rugosa and Trichomonascus ciferrii.</title>
        <authorList>
            <person name="Mixao V."/>
            <person name="Saus E."/>
            <person name="Hansen A."/>
            <person name="Lass-Flor C."/>
            <person name="Gabaldon T."/>
        </authorList>
    </citation>
    <scope>NUCLEOTIDE SEQUENCE [LARGE SCALE GENOMIC DNA]</scope>
    <source>
        <strain evidence="17 18">CBS 613</strain>
    </source>
</reference>
<organism evidence="17 18">
    <name type="scientific">Diutina rugosa</name>
    <name type="common">Yeast</name>
    <name type="synonym">Candida rugosa</name>
    <dbReference type="NCBI Taxonomy" id="5481"/>
    <lineage>
        <taxon>Eukaryota</taxon>
        <taxon>Fungi</taxon>
        <taxon>Dikarya</taxon>
        <taxon>Ascomycota</taxon>
        <taxon>Saccharomycotina</taxon>
        <taxon>Pichiomycetes</taxon>
        <taxon>Debaryomycetaceae</taxon>
        <taxon>Diutina</taxon>
    </lineage>
</organism>
<dbReference type="OMA" id="MAKNYPV"/>
<dbReference type="VEuPathDB" id="FungiDB:DIURU_003413"/>
<evidence type="ECO:0000256" key="11">
    <source>
        <dbReference type="ARBA" id="ARBA00023128"/>
    </source>
</evidence>
<keyword evidence="7" id="KW-0479">Metal-binding</keyword>
<dbReference type="InterPro" id="IPR010255">
    <property type="entry name" value="Haem_peroxidase_sf"/>
</dbReference>
<evidence type="ECO:0000256" key="2">
    <source>
        <dbReference type="ARBA" id="ARBA00004305"/>
    </source>
</evidence>
<dbReference type="GO" id="GO:0005758">
    <property type="term" value="C:mitochondrial intermembrane space"/>
    <property type="evidence" value="ECO:0007669"/>
    <property type="project" value="UniProtKB-SubCell"/>
</dbReference>
<dbReference type="PRINTS" id="PR00459">
    <property type="entry name" value="ASPEROXIDASE"/>
</dbReference>
<keyword evidence="15" id="KW-0812">Transmembrane</keyword>
<comment type="similarity">
    <text evidence="4">Belongs to the peroxidase family. Cytochrome c peroxidase subfamily.</text>
</comment>
<comment type="subcellular location">
    <subcellularLocation>
        <location evidence="3">Mitochondrion intermembrane space</location>
    </subcellularLocation>
    <subcellularLocation>
        <location evidence="2">Mitochondrion matrix</location>
    </subcellularLocation>
</comment>
<feature type="domain" description="Plant heme peroxidase family profile" evidence="16">
    <location>
        <begin position="161"/>
        <end position="340"/>
    </location>
</feature>
<dbReference type="GO" id="GO:0034599">
    <property type="term" value="P:cellular response to oxidative stress"/>
    <property type="evidence" value="ECO:0007669"/>
    <property type="project" value="InterPro"/>
</dbReference>
<dbReference type="EC" id="1.11.1.-" evidence="14"/>
<dbReference type="InterPro" id="IPR002016">
    <property type="entry name" value="Haem_peroxidase"/>
</dbReference>
<evidence type="ECO:0000256" key="9">
    <source>
        <dbReference type="ARBA" id="ARBA00023002"/>
    </source>
</evidence>
<dbReference type="Proteomes" id="UP000449547">
    <property type="component" value="Unassembled WGS sequence"/>
</dbReference>
<comment type="subunit">
    <text evidence="12">Forms a one-to-one complex with cytochrome c.</text>
</comment>
<comment type="function">
    <text evidence="1">Destroys radicals which are normally produced within the cells and which are toxic to biological systems.</text>
</comment>
<evidence type="ECO:0000256" key="10">
    <source>
        <dbReference type="ARBA" id="ARBA00023004"/>
    </source>
</evidence>
<dbReference type="GO" id="GO:0000302">
    <property type="term" value="P:response to reactive oxygen species"/>
    <property type="evidence" value="ECO:0007669"/>
    <property type="project" value="TreeGrafter"/>
</dbReference>
<evidence type="ECO:0000256" key="6">
    <source>
        <dbReference type="ARBA" id="ARBA00022617"/>
    </source>
</evidence>
<dbReference type="InterPro" id="IPR019793">
    <property type="entry name" value="Peroxidases_heam-ligand_BS"/>
</dbReference>
<feature type="transmembrane region" description="Helical" evidence="15">
    <location>
        <begin position="16"/>
        <end position="35"/>
    </location>
</feature>
<sequence length="354" mass="39228">MTAATLRAAAPRTGSYAKYLVFGGAATVAATAFYFNNNNNKVPQPQKPLKNLLPFLGGSAAKIVNTAEPEQGKTQQDFQQVYNDIAKKIEANGDYDGGKGPYGMLVRLAWHASGTYNQYNGQGGSYGGGMIYAPESSDPENAGLVMAKDFLSEIQYKYPWISRGDLWTLGGVAAIQEASGPKIKWRPGRVNYVDATKIVKNGNLPDATRDASYVRNLFKRLNMSDQETVALIGAHALGSCHEKYSGFDGPWTHSPDVFTNQFYTELLGKWYPKVVQYSGRHQFEDEATHSLMMLPTDMSLKEDEGFRKYVKLYAEDEQLFFKDFAAAFAKLLEGGINFGNAPVWTFKTLEEQHL</sequence>
<dbReference type="InterPro" id="IPR044831">
    <property type="entry name" value="Ccp1-like"/>
</dbReference>
<keyword evidence="10" id="KW-0408">Iron</keyword>
<dbReference type="GeneID" id="54782064"/>
<dbReference type="Gene3D" id="1.10.420.10">
    <property type="entry name" value="Peroxidase, domain 2"/>
    <property type="match status" value="1"/>
</dbReference>
<evidence type="ECO:0000256" key="15">
    <source>
        <dbReference type="SAM" id="Phobius"/>
    </source>
</evidence>
<dbReference type="PANTHER" id="PTHR31356:SF58">
    <property type="entry name" value="CYTOCHROME C PEROXIDASE, MITOCHONDRIAL"/>
    <property type="match status" value="1"/>
</dbReference>
<evidence type="ECO:0000313" key="18">
    <source>
        <dbReference type="Proteomes" id="UP000449547"/>
    </source>
</evidence>
<dbReference type="PROSITE" id="PS50873">
    <property type="entry name" value="PEROXIDASE_4"/>
    <property type="match status" value="1"/>
</dbReference>
<accession>A0A642UL58</accession>
<keyword evidence="5 14" id="KW-0575">Peroxidase</keyword>
<dbReference type="PRINTS" id="PR00458">
    <property type="entry name" value="PEROXIDASE"/>
</dbReference>
<dbReference type="SUPFAM" id="SSF48113">
    <property type="entry name" value="Heme-dependent peroxidases"/>
    <property type="match status" value="1"/>
</dbReference>
<dbReference type="GO" id="GO:0004130">
    <property type="term" value="F:cytochrome-c peroxidase activity"/>
    <property type="evidence" value="ECO:0007669"/>
    <property type="project" value="UniProtKB-EC"/>
</dbReference>
<dbReference type="GO" id="GO:0042744">
    <property type="term" value="P:hydrogen peroxide catabolic process"/>
    <property type="evidence" value="ECO:0007669"/>
    <property type="project" value="TreeGrafter"/>
</dbReference>
<dbReference type="Pfam" id="PF00141">
    <property type="entry name" value="peroxidase"/>
    <property type="match status" value="1"/>
</dbReference>
<comment type="caution">
    <text evidence="17">The sequence shown here is derived from an EMBL/GenBank/DDBJ whole genome shotgun (WGS) entry which is preliminary data.</text>
</comment>
<keyword evidence="15" id="KW-0472">Membrane</keyword>
<dbReference type="Gene3D" id="1.10.520.10">
    <property type="match status" value="1"/>
</dbReference>
<evidence type="ECO:0000256" key="12">
    <source>
        <dbReference type="ARBA" id="ARBA00038574"/>
    </source>
</evidence>
<keyword evidence="15" id="KW-1133">Transmembrane helix</keyword>
<protein>
    <recommendedName>
        <fullName evidence="14">Peroxidase</fullName>
        <ecNumber evidence="14">1.11.1.-</ecNumber>
    </recommendedName>
</protein>
<evidence type="ECO:0000256" key="14">
    <source>
        <dbReference type="RuleBase" id="RU363051"/>
    </source>
</evidence>
<evidence type="ECO:0000256" key="8">
    <source>
        <dbReference type="ARBA" id="ARBA00022946"/>
    </source>
</evidence>
<proteinExistence type="inferred from homology"/>
<evidence type="ECO:0000256" key="7">
    <source>
        <dbReference type="ARBA" id="ARBA00022723"/>
    </source>
</evidence>
<dbReference type="GO" id="GO:0020037">
    <property type="term" value="F:heme binding"/>
    <property type="evidence" value="ECO:0007669"/>
    <property type="project" value="UniProtKB-UniRule"/>
</dbReference>
<dbReference type="PROSITE" id="PS00435">
    <property type="entry name" value="PEROXIDASE_1"/>
    <property type="match status" value="1"/>
</dbReference>
<evidence type="ECO:0000256" key="13">
    <source>
        <dbReference type="ARBA" id="ARBA00049265"/>
    </source>
</evidence>
<keyword evidence="18" id="KW-1185">Reference proteome</keyword>
<dbReference type="EMBL" id="SWFT01000105">
    <property type="protein sequence ID" value="KAA8901043.1"/>
    <property type="molecule type" value="Genomic_DNA"/>
</dbReference>
<comment type="catalytic activity">
    <reaction evidence="13">
        <text>2 Fe(II)-[cytochrome c] + H2O2 + 2 H(+) = 2 Fe(III)-[cytochrome c] + 2 H2O</text>
        <dbReference type="Rhea" id="RHEA:16581"/>
        <dbReference type="Rhea" id="RHEA-COMP:10350"/>
        <dbReference type="Rhea" id="RHEA-COMP:14399"/>
        <dbReference type="ChEBI" id="CHEBI:15377"/>
        <dbReference type="ChEBI" id="CHEBI:15378"/>
        <dbReference type="ChEBI" id="CHEBI:16240"/>
        <dbReference type="ChEBI" id="CHEBI:29033"/>
        <dbReference type="ChEBI" id="CHEBI:29034"/>
        <dbReference type="EC" id="1.11.1.5"/>
    </reaction>
</comment>
<keyword evidence="8" id="KW-0809">Transit peptide</keyword>
<dbReference type="OrthoDB" id="2859658at2759"/>
<gene>
    <name evidence="17" type="ORF">DIURU_003413</name>
</gene>
<evidence type="ECO:0000256" key="3">
    <source>
        <dbReference type="ARBA" id="ARBA00004569"/>
    </source>
</evidence>
<dbReference type="RefSeq" id="XP_034011666.1">
    <property type="nucleotide sequence ID" value="XM_034156173.1"/>
</dbReference>
<keyword evidence="6" id="KW-0349">Heme</keyword>